<protein>
    <submittedName>
        <fullName evidence="21">RRM domain-containing protein</fullName>
    </submittedName>
</protein>
<dbReference type="Pfam" id="PF00076">
    <property type="entry name" value="RRM_1"/>
    <property type="match status" value="3"/>
</dbReference>
<keyword evidence="7" id="KW-0747">Spliceosome</keyword>
<dbReference type="SMART" id="SM00360">
    <property type="entry name" value="RRM"/>
    <property type="match status" value="3"/>
</dbReference>
<dbReference type="GO" id="GO:0005737">
    <property type="term" value="C:cytoplasm"/>
    <property type="evidence" value="ECO:0007669"/>
    <property type="project" value="UniProtKB-SubCell"/>
</dbReference>
<evidence type="ECO:0000256" key="6">
    <source>
        <dbReference type="ARBA" id="ARBA00022664"/>
    </source>
</evidence>
<evidence type="ECO:0000313" key="21">
    <source>
        <dbReference type="WBParaSite" id="PgR015_g150_t03"/>
    </source>
</evidence>
<evidence type="ECO:0000256" key="7">
    <source>
        <dbReference type="ARBA" id="ARBA00022728"/>
    </source>
</evidence>
<keyword evidence="20" id="KW-1185">Reference proteome</keyword>
<evidence type="ECO:0000256" key="4">
    <source>
        <dbReference type="ARBA" id="ARBA00022490"/>
    </source>
</evidence>
<dbReference type="Pfam" id="PF18360">
    <property type="entry name" value="hnRNP_Q_AcD"/>
    <property type="match status" value="1"/>
</dbReference>
<accession>A0A915ATX3</accession>
<evidence type="ECO:0000256" key="3">
    <source>
        <dbReference type="ARBA" id="ARBA00004642"/>
    </source>
</evidence>
<keyword evidence="11" id="KW-0492">Microsome</keyword>
<evidence type="ECO:0000256" key="1">
    <source>
        <dbReference type="ARBA" id="ARBA00004144"/>
    </source>
</evidence>
<comment type="subcellular location">
    <subcellularLocation>
        <location evidence="2">Cytoplasm</location>
    </subcellularLocation>
    <subcellularLocation>
        <location evidence="1">Microsome</location>
    </subcellularLocation>
    <subcellularLocation>
        <location evidence="3">Nucleus</location>
        <location evidence="3">Nucleoplasm</location>
    </subcellularLocation>
</comment>
<dbReference type="FunFam" id="3.30.70.330:FF:000024">
    <property type="entry name" value="Heterogeneous nuclear ribonucleoprotein q isoform"/>
    <property type="match status" value="1"/>
</dbReference>
<feature type="region of interest" description="Disordered" evidence="18">
    <location>
        <begin position="54"/>
        <end position="88"/>
    </location>
</feature>
<evidence type="ECO:0000256" key="14">
    <source>
        <dbReference type="ARBA" id="ARBA00023187"/>
    </source>
</evidence>
<dbReference type="CDD" id="cd12249">
    <property type="entry name" value="RRM1_hnRNPR_like"/>
    <property type="match status" value="1"/>
</dbReference>
<evidence type="ECO:0000259" key="19">
    <source>
        <dbReference type="PROSITE" id="PS50102"/>
    </source>
</evidence>
<proteinExistence type="predicted"/>
<dbReference type="FunFam" id="3.30.70.330:FF:000027">
    <property type="entry name" value="Heterogeneous nuclear ribonucleoprotein q isoform"/>
    <property type="match status" value="1"/>
</dbReference>
<dbReference type="GO" id="GO:0005654">
    <property type="term" value="C:nucleoplasm"/>
    <property type="evidence" value="ECO:0007669"/>
    <property type="project" value="UniProtKB-SubCell"/>
</dbReference>
<name>A0A915ATX3_PARUN</name>
<evidence type="ECO:0000256" key="16">
    <source>
        <dbReference type="ARBA" id="ARBA00023274"/>
    </source>
</evidence>
<feature type="domain" description="RRM" evidence="19">
    <location>
        <begin position="317"/>
        <end position="401"/>
    </location>
</feature>
<feature type="compositionally biased region" description="Low complexity" evidence="18">
    <location>
        <begin position="605"/>
        <end position="618"/>
    </location>
</feature>
<evidence type="ECO:0000256" key="5">
    <source>
        <dbReference type="ARBA" id="ARBA00022499"/>
    </source>
</evidence>
<feature type="domain" description="RRM" evidence="19">
    <location>
        <begin position="236"/>
        <end position="315"/>
    </location>
</feature>
<evidence type="ECO:0000256" key="15">
    <source>
        <dbReference type="ARBA" id="ARBA00023242"/>
    </source>
</evidence>
<evidence type="ECO:0000256" key="12">
    <source>
        <dbReference type="ARBA" id="ARBA00022884"/>
    </source>
</evidence>
<keyword evidence="4" id="KW-0963">Cytoplasm</keyword>
<evidence type="ECO:0000256" key="11">
    <source>
        <dbReference type="ARBA" id="ARBA00022848"/>
    </source>
</evidence>
<evidence type="ECO:0000256" key="18">
    <source>
        <dbReference type="SAM" id="MobiDB-lite"/>
    </source>
</evidence>
<keyword evidence="9" id="KW-0256">Endoplasmic reticulum</keyword>
<reference evidence="21" key="1">
    <citation type="submission" date="2022-11" db="UniProtKB">
        <authorList>
            <consortium name="WormBaseParasite"/>
        </authorList>
    </citation>
    <scope>IDENTIFICATION</scope>
</reference>
<dbReference type="FunFam" id="3.30.70.330:FF:000023">
    <property type="entry name" value="Heterogeneous nuclear ribonucleoprotein q isoform"/>
    <property type="match status" value="1"/>
</dbReference>
<dbReference type="Proteomes" id="UP000887569">
    <property type="component" value="Unplaced"/>
</dbReference>
<dbReference type="GO" id="GO:0008380">
    <property type="term" value="P:RNA splicing"/>
    <property type="evidence" value="ECO:0007669"/>
    <property type="project" value="UniProtKB-KW"/>
</dbReference>
<keyword evidence="10" id="KW-0832">Ubl conjugation</keyword>
<dbReference type="CDD" id="cd12250">
    <property type="entry name" value="RRM2_hnRNPR_like"/>
    <property type="match status" value="1"/>
</dbReference>
<dbReference type="NCBIfam" id="TIGR01648">
    <property type="entry name" value="hnRNP-R-Q"/>
    <property type="match status" value="1"/>
</dbReference>
<sequence>MKYVFSFMRQIMHPLALLPTLLSVYPLIRSIQGAALKRVRTMGDVRMETSADEADPMTNNVDSMKEEESEKMETTNDTNASAEVDEEGEFAENEAYKKLRSLNVKPKVASALVRLYETTDMSPDELDERAIEMLRGLPTDHALFVIKEVQGSNLVGVQNKAQFLMSIMRNFRDKVRQFGVQTALSQPLVNGPDATKIKEILERTGYPLEVTIGQRKYGGPPPDWDGPASGPTGPGHEIYVGKIPKEIFEDTLIPLFEEVGRIWDLRLMMDPLTGKNRGYAFVTFCDKAHATEASKKFDGHEILPGKNLKVNVSVANTRLFIGNIPKSRSKEEILAEFKEHTEGVLDCIIYTSPDAGANRKNRGFCFLDFCDHKTASDAKRKIHAGKLRPWNSDLVVDWAEQQEEPDEETMSKVKVLYVRNLKEAVTEEQLKEMFAAHGEVERAKKIRDYAFIHFKEREPAIKAMEALNGTVLEGIAIEISLAKPQGDKKKAVRGRGRGFGSPRGGFGDNGGGFNVRSGMVRGHGGPGGFGARGSFGGPGDYGYGGYDPYVAYDDGMYGYGAPPGAYGSYGGFDSYGYGAPDPYAYGYGGPVMGGRSGPRGSMGFMSRGAAGRGRSVRGSRGGGQRGAKRPGDGVGGPASKREFGNDDFSADVNMVSF</sequence>
<keyword evidence="14" id="KW-0508">mRNA splicing</keyword>
<feature type="domain" description="RRM" evidence="19">
    <location>
        <begin position="414"/>
        <end position="484"/>
    </location>
</feature>
<dbReference type="InterPro" id="IPR041337">
    <property type="entry name" value="hnRNP_Q_AcD"/>
</dbReference>
<keyword evidence="12 17" id="KW-0694">RNA-binding</keyword>
<dbReference type="InterPro" id="IPR000504">
    <property type="entry name" value="RRM_dom"/>
</dbReference>
<keyword evidence="13" id="KW-0007">Acetylation</keyword>
<organism evidence="20 21">
    <name type="scientific">Parascaris univalens</name>
    <name type="common">Nematode worm</name>
    <dbReference type="NCBI Taxonomy" id="6257"/>
    <lineage>
        <taxon>Eukaryota</taxon>
        <taxon>Metazoa</taxon>
        <taxon>Ecdysozoa</taxon>
        <taxon>Nematoda</taxon>
        <taxon>Chromadorea</taxon>
        <taxon>Rhabditida</taxon>
        <taxon>Spirurina</taxon>
        <taxon>Ascaridomorpha</taxon>
        <taxon>Ascaridoidea</taxon>
        <taxon>Ascarididae</taxon>
        <taxon>Parascaris</taxon>
    </lineage>
</organism>
<evidence type="ECO:0000256" key="13">
    <source>
        <dbReference type="ARBA" id="ARBA00022990"/>
    </source>
</evidence>
<evidence type="ECO:0000256" key="9">
    <source>
        <dbReference type="ARBA" id="ARBA00022824"/>
    </source>
</evidence>
<keyword evidence="5" id="KW-1017">Isopeptide bond</keyword>
<dbReference type="PANTHER" id="PTHR21245">
    <property type="entry name" value="HETEROGENEOUS NUCLEAR RIBONUCLEOPROTEIN"/>
    <property type="match status" value="1"/>
</dbReference>
<keyword evidence="6" id="KW-0507">mRNA processing</keyword>
<dbReference type="SUPFAM" id="SSF54928">
    <property type="entry name" value="RNA-binding domain, RBD"/>
    <property type="match status" value="3"/>
</dbReference>
<dbReference type="PROSITE" id="PS50102">
    <property type="entry name" value="RRM"/>
    <property type="match status" value="3"/>
</dbReference>
<keyword evidence="8" id="KW-0677">Repeat</keyword>
<dbReference type="WBParaSite" id="PgR015_g150_t03">
    <property type="protein sequence ID" value="PgR015_g150_t03"/>
    <property type="gene ID" value="PgR015_g150"/>
</dbReference>
<feature type="compositionally biased region" description="Basic and acidic residues" evidence="18">
    <location>
        <begin position="63"/>
        <end position="74"/>
    </location>
</feature>
<dbReference type="InterPro" id="IPR035979">
    <property type="entry name" value="RBD_domain_sf"/>
</dbReference>
<keyword evidence="16" id="KW-0687">Ribonucleoprotein</keyword>
<dbReference type="InterPro" id="IPR012677">
    <property type="entry name" value="Nucleotide-bd_a/b_plait_sf"/>
</dbReference>
<dbReference type="AlphaFoldDB" id="A0A915ATX3"/>
<dbReference type="GO" id="GO:0005681">
    <property type="term" value="C:spliceosomal complex"/>
    <property type="evidence" value="ECO:0007669"/>
    <property type="project" value="UniProtKB-KW"/>
</dbReference>
<dbReference type="GO" id="GO:0003723">
    <property type="term" value="F:RNA binding"/>
    <property type="evidence" value="ECO:0007669"/>
    <property type="project" value="UniProtKB-UniRule"/>
</dbReference>
<evidence type="ECO:0000256" key="17">
    <source>
        <dbReference type="PROSITE-ProRule" id="PRU00176"/>
    </source>
</evidence>
<dbReference type="GO" id="GO:0006397">
    <property type="term" value="P:mRNA processing"/>
    <property type="evidence" value="ECO:0007669"/>
    <property type="project" value="UniProtKB-KW"/>
</dbReference>
<evidence type="ECO:0000256" key="8">
    <source>
        <dbReference type="ARBA" id="ARBA00022737"/>
    </source>
</evidence>
<dbReference type="InterPro" id="IPR006535">
    <property type="entry name" value="HnRNP_R/Q_splicing_fac"/>
</dbReference>
<feature type="region of interest" description="Disordered" evidence="18">
    <location>
        <begin position="605"/>
        <end position="657"/>
    </location>
</feature>
<dbReference type="CDD" id="cd12251">
    <property type="entry name" value="RRM3_hnRNPR_like"/>
    <property type="match status" value="1"/>
</dbReference>
<evidence type="ECO:0000256" key="2">
    <source>
        <dbReference type="ARBA" id="ARBA00004496"/>
    </source>
</evidence>
<evidence type="ECO:0000256" key="10">
    <source>
        <dbReference type="ARBA" id="ARBA00022843"/>
    </source>
</evidence>
<keyword evidence="15" id="KW-0539">Nucleus</keyword>
<dbReference type="Gene3D" id="3.30.70.330">
    <property type="match status" value="3"/>
</dbReference>
<dbReference type="CDD" id="cd21039">
    <property type="entry name" value="NURR"/>
    <property type="match status" value="1"/>
</dbReference>
<evidence type="ECO:0000313" key="20">
    <source>
        <dbReference type="Proteomes" id="UP000887569"/>
    </source>
</evidence>